<dbReference type="InterPro" id="IPR000914">
    <property type="entry name" value="SBP_5_dom"/>
</dbReference>
<keyword evidence="4" id="KW-0732">Signal</keyword>
<dbReference type="GO" id="GO:1904680">
    <property type="term" value="F:peptide transmembrane transporter activity"/>
    <property type="evidence" value="ECO:0007669"/>
    <property type="project" value="TreeGrafter"/>
</dbReference>
<dbReference type="InterPro" id="IPR039424">
    <property type="entry name" value="SBP_5"/>
</dbReference>
<dbReference type="PROSITE" id="PS01040">
    <property type="entry name" value="SBP_BACTERIAL_5"/>
    <property type="match status" value="1"/>
</dbReference>
<evidence type="ECO:0000259" key="5">
    <source>
        <dbReference type="Pfam" id="PF00496"/>
    </source>
</evidence>
<accession>A0A448MJE9</accession>
<organism evidence="6 7">
    <name type="scientific">Rodentibacter pneumotropicus</name>
    <dbReference type="NCBI Taxonomy" id="758"/>
    <lineage>
        <taxon>Bacteria</taxon>
        <taxon>Pseudomonadati</taxon>
        <taxon>Pseudomonadota</taxon>
        <taxon>Gammaproteobacteria</taxon>
        <taxon>Pasteurellales</taxon>
        <taxon>Pasteurellaceae</taxon>
        <taxon>Rodentibacter</taxon>
    </lineage>
</organism>
<evidence type="ECO:0000313" key="6">
    <source>
        <dbReference type="EMBL" id="VEH65262.1"/>
    </source>
</evidence>
<keyword evidence="3" id="KW-0813">Transport</keyword>
<dbReference type="GO" id="GO:0015833">
    <property type="term" value="P:peptide transport"/>
    <property type="evidence" value="ECO:0007669"/>
    <property type="project" value="TreeGrafter"/>
</dbReference>
<feature type="domain" description="Solute-binding protein family 5" evidence="5">
    <location>
        <begin position="40"/>
        <end position="78"/>
    </location>
</feature>
<dbReference type="PANTHER" id="PTHR30290:SF10">
    <property type="entry name" value="PERIPLASMIC OLIGOPEPTIDE-BINDING PROTEIN-RELATED"/>
    <property type="match status" value="1"/>
</dbReference>
<protein>
    <submittedName>
        <fullName evidence="6">Periplasmic oligopeptide-binding protein</fullName>
    </submittedName>
</protein>
<name>A0A448MJE9_9PAST</name>
<dbReference type="Proteomes" id="UP000278733">
    <property type="component" value="Chromosome"/>
</dbReference>
<dbReference type="SUPFAM" id="SSF53850">
    <property type="entry name" value="Periplasmic binding protein-like II"/>
    <property type="match status" value="1"/>
</dbReference>
<evidence type="ECO:0000256" key="1">
    <source>
        <dbReference type="ARBA" id="ARBA00004196"/>
    </source>
</evidence>
<sequence>MINNGAEPQSFDPHKTEGVPESQVAYQLFEGLLSTNSDGELVPGVAESWESSPDYKTWTFHLRKDAKWSNGDPITAQDLCILGIV</sequence>
<evidence type="ECO:0000256" key="3">
    <source>
        <dbReference type="ARBA" id="ARBA00022448"/>
    </source>
</evidence>
<dbReference type="Gene3D" id="3.40.190.10">
    <property type="entry name" value="Periplasmic binding protein-like II"/>
    <property type="match status" value="1"/>
</dbReference>
<dbReference type="GO" id="GO:0030288">
    <property type="term" value="C:outer membrane-bounded periplasmic space"/>
    <property type="evidence" value="ECO:0007669"/>
    <property type="project" value="TreeGrafter"/>
</dbReference>
<reference evidence="6 7" key="1">
    <citation type="submission" date="2018-12" db="EMBL/GenBank/DDBJ databases">
        <authorList>
            <consortium name="Pathogen Informatics"/>
        </authorList>
    </citation>
    <scope>NUCLEOTIDE SEQUENCE [LARGE SCALE GENOMIC DNA]</scope>
    <source>
        <strain evidence="6 7">NCTC8284</strain>
    </source>
</reference>
<evidence type="ECO:0000256" key="2">
    <source>
        <dbReference type="ARBA" id="ARBA00005695"/>
    </source>
</evidence>
<dbReference type="Gene3D" id="3.90.76.10">
    <property type="entry name" value="Dipeptide-binding Protein, Domain 1"/>
    <property type="match status" value="1"/>
</dbReference>
<evidence type="ECO:0000256" key="4">
    <source>
        <dbReference type="ARBA" id="ARBA00022729"/>
    </source>
</evidence>
<dbReference type="Pfam" id="PF00496">
    <property type="entry name" value="SBP_bac_5"/>
    <property type="match status" value="1"/>
</dbReference>
<proteinExistence type="inferred from homology"/>
<dbReference type="AlphaFoldDB" id="A0A448MJE9"/>
<gene>
    <name evidence="6" type="primary">oppA_3</name>
    <name evidence="6" type="ORF">NCTC8284_00397</name>
</gene>
<dbReference type="KEGG" id="rpne:NCTC8284_00397"/>
<dbReference type="InterPro" id="IPR023765">
    <property type="entry name" value="SBP_5_CS"/>
</dbReference>
<dbReference type="PANTHER" id="PTHR30290">
    <property type="entry name" value="PERIPLASMIC BINDING COMPONENT OF ABC TRANSPORTER"/>
    <property type="match status" value="1"/>
</dbReference>
<dbReference type="EMBL" id="LR134405">
    <property type="protein sequence ID" value="VEH65262.1"/>
    <property type="molecule type" value="Genomic_DNA"/>
</dbReference>
<evidence type="ECO:0000313" key="7">
    <source>
        <dbReference type="Proteomes" id="UP000278733"/>
    </source>
</evidence>
<comment type="subcellular location">
    <subcellularLocation>
        <location evidence="1">Cell envelope</location>
    </subcellularLocation>
</comment>
<comment type="similarity">
    <text evidence="2">Belongs to the bacterial solute-binding protein 5 family.</text>
</comment>